<evidence type="ECO:0000313" key="2">
    <source>
        <dbReference type="EMBL" id="MBO8478621.1"/>
    </source>
</evidence>
<protein>
    <submittedName>
        <fullName evidence="2">Polymer-forming cytoskeletal protein</fullName>
    </submittedName>
</protein>
<dbReference type="InterPro" id="IPR007607">
    <property type="entry name" value="BacA/B"/>
</dbReference>
<dbReference type="PANTHER" id="PTHR35024">
    <property type="entry name" value="HYPOTHETICAL CYTOSOLIC PROTEIN"/>
    <property type="match status" value="1"/>
</dbReference>
<comment type="similarity">
    <text evidence="1">Belongs to the bactofilin family.</text>
</comment>
<reference evidence="2" key="2">
    <citation type="journal article" date="2021" name="PeerJ">
        <title>Extensive microbial diversity within the chicken gut microbiome revealed by metagenomics and culture.</title>
        <authorList>
            <person name="Gilroy R."/>
            <person name="Ravi A."/>
            <person name="Getino M."/>
            <person name="Pursley I."/>
            <person name="Horton D.L."/>
            <person name="Alikhan N.F."/>
            <person name="Baker D."/>
            <person name="Gharbi K."/>
            <person name="Hall N."/>
            <person name="Watson M."/>
            <person name="Adriaenssens E.M."/>
            <person name="Foster-Nyarko E."/>
            <person name="Jarju S."/>
            <person name="Secka A."/>
            <person name="Antonio M."/>
            <person name="Oren A."/>
            <person name="Chaudhuri R.R."/>
            <person name="La Ragione R."/>
            <person name="Hildebrand F."/>
            <person name="Pallen M.J."/>
        </authorList>
    </citation>
    <scope>NUCLEOTIDE SEQUENCE</scope>
    <source>
        <strain evidence="2">2478</strain>
    </source>
</reference>
<dbReference type="Pfam" id="PF04519">
    <property type="entry name" value="Bactofilin"/>
    <property type="match status" value="1"/>
</dbReference>
<accession>A0A9D9NM81</accession>
<sequence length="147" mass="15699">MAKTEEIVNSVSRISAGTAIKGDLASSNDLRIDGRFEGRIISKGRIVIGETAEVSGEIVCTNADIWGKMKGDIYVKDTLSLKKGSKADGNLNIKRIIVELGAAFNGVCKMITEEEFDKKSSALDSELNAGLRSAEPGAAHANSEKRK</sequence>
<dbReference type="EMBL" id="JADILZ010000062">
    <property type="protein sequence ID" value="MBO8478621.1"/>
    <property type="molecule type" value="Genomic_DNA"/>
</dbReference>
<comment type="caution">
    <text evidence="2">The sequence shown here is derived from an EMBL/GenBank/DDBJ whole genome shotgun (WGS) entry which is preliminary data.</text>
</comment>
<dbReference type="PANTHER" id="PTHR35024:SF4">
    <property type="entry name" value="POLYMER-FORMING CYTOSKELETAL PROTEIN"/>
    <property type="match status" value="1"/>
</dbReference>
<organism evidence="2 3">
    <name type="scientific">Candidatus Cryptobacteroides excrementipullorum</name>
    <dbReference type="NCBI Taxonomy" id="2840761"/>
    <lineage>
        <taxon>Bacteria</taxon>
        <taxon>Pseudomonadati</taxon>
        <taxon>Bacteroidota</taxon>
        <taxon>Bacteroidia</taxon>
        <taxon>Bacteroidales</taxon>
        <taxon>Candidatus Cryptobacteroides</taxon>
    </lineage>
</organism>
<proteinExistence type="inferred from homology"/>
<dbReference type="AlphaFoldDB" id="A0A9D9NM81"/>
<name>A0A9D9NM81_9BACT</name>
<gene>
    <name evidence="2" type="ORF">IAB80_07020</name>
</gene>
<reference evidence="2" key="1">
    <citation type="submission" date="2020-10" db="EMBL/GenBank/DDBJ databases">
        <authorList>
            <person name="Gilroy R."/>
        </authorList>
    </citation>
    <scope>NUCLEOTIDE SEQUENCE</scope>
    <source>
        <strain evidence="2">2478</strain>
    </source>
</reference>
<evidence type="ECO:0000256" key="1">
    <source>
        <dbReference type="ARBA" id="ARBA00044755"/>
    </source>
</evidence>
<dbReference type="Proteomes" id="UP000823771">
    <property type="component" value="Unassembled WGS sequence"/>
</dbReference>
<evidence type="ECO:0000313" key="3">
    <source>
        <dbReference type="Proteomes" id="UP000823771"/>
    </source>
</evidence>